<gene>
    <name evidence="3" type="ORF">QFZ56_003545</name>
</gene>
<name>A0ABU0Q1Q9_STRAH</name>
<protein>
    <recommendedName>
        <fullName evidence="2">DUF4031 domain-containing protein</fullName>
    </recommendedName>
</protein>
<dbReference type="InterPro" id="IPR025109">
    <property type="entry name" value="DUF4031"/>
</dbReference>
<comment type="caution">
    <text evidence="3">The sequence shown here is derived from an EMBL/GenBank/DDBJ whole genome shotgun (WGS) entry which is preliminary data.</text>
</comment>
<accession>A0ABU0Q1Q9</accession>
<dbReference type="Proteomes" id="UP001243364">
    <property type="component" value="Unassembled WGS sequence"/>
</dbReference>
<feature type="region of interest" description="Disordered" evidence="1">
    <location>
        <begin position="79"/>
        <end position="102"/>
    </location>
</feature>
<sequence length="102" mass="11298">MTVYIDPPDWPGHGRMWSHLVSDVSYAELQAFADRLGVPRRAFERDHYDIPSPRYDEVVAAGAVEVSSREVVRLLTESGLRRRKGGRDGDRDGGPGDGVVSC</sequence>
<evidence type="ECO:0000313" key="3">
    <source>
        <dbReference type="EMBL" id="MDQ0684582.1"/>
    </source>
</evidence>
<evidence type="ECO:0000259" key="2">
    <source>
        <dbReference type="Pfam" id="PF13223"/>
    </source>
</evidence>
<dbReference type="RefSeq" id="WP_307043956.1">
    <property type="nucleotide sequence ID" value="NZ_JAUSYA010000001.1"/>
</dbReference>
<evidence type="ECO:0000313" key="4">
    <source>
        <dbReference type="Proteomes" id="UP001243364"/>
    </source>
</evidence>
<keyword evidence="4" id="KW-1185">Reference proteome</keyword>
<proteinExistence type="predicted"/>
<dbReference type="EMBL" id="JAUSYA010000001">
    <property type="protein sequence ID" value="MDQ0684582.1"/>
    <property type="molecule type" value="Genomic_DNA"/>
</dbReference>
<dbReference type="Pfam" id="PF13223">
    <property type="entry name" value="DUF4031"/>
    <property type="match status" value="1"/>
</dbReference>
<feature type="domain" description="DUF4031" evidence="2">
    <location>
        <begin position="3"/>
        <end position="77"/>
    </location>
</feature>
<evidence type="ECO:0000256" key="1">
    <source>
        <dbReference type="SAM" id="MobiDB-lite"/>
    </source>
</evidence>
<reference evidence="3 4" key="1">
    <citation type="submission" date="2023-07" db="EMBL/GenBank/DDBJ databases">
        <title>Comparative genomics of wheat-associated soil bacteria to identify genetic determinants of phenazine resistance.</title>
        <authorList>
            <person name="Mouncey N."/>
        </authorList>
    </citation>
    <scope>NUCLEOTIDE SEQUENCE [LARGE SCALE GENOMIC DNA]</scope>
    <source>
        <strain evidence="3 4">W4I19-2</strain>
    </source>
</reference>
<organism evidence="3 4">
    <name type="scientific">Streptomyces achromogenes</name>
    <dbReference type="NCBI Taxonomy" id="67255"/>
    <lineage>
        <taxon>Bacteria</taxon>
        <taxon>Bacillati</taxon>
        <taxon>Actinomycetota</taxon>
        <taxon>Actinomycetes</taxon>
        <taxon>Kitasatosporales</taxon>
        <taxon>Streptomycetaceae</taxon>
        <taxon>Streptomyces</taxon>
    </lineage>
</organism>